<feature type="compositionally biased region" description="Basic and acidic residues" evidence="1">
    <location>
        <begin position="1"/>
        <end position="19"/>
    </location>
</feature>
<comment type="caution">
    <text evidence="3">The sequence shown here is derived from an EMBL/GenBank/DDBJ whole genome shotgun (WGS) entry which is preliminary data.</text>
</comment>
<feature type="transmembrane region" description="Helical" evidence="2">
    <location>
        <begin position="216"/>
        <end position="235"/>
    </location>
</feature>
<keyword evidence="2" id="KW-0812">Transmembrane</keyword>
<evidence type="ECO:0000313" key="3">
    <source>
        <dbReference type="EMBL" id="GAA3530307.1"/>
    </source>
</evidence>
<reference evidence="4" key="1">
    <citation type="journal article" date="2019" name="Int. J. Syst. Evol. Microbiol.">
        <title>The Global Catalogue of Microorganisms (GCM) 10K type strain sequencing project: providing services to taxonomists for standard genome sequencing and annotation.</title>
        <authorList>
            <consortium name="The Broad Institute Genomics Platform"/>
            <consortium name="The Broad Institute Genome Sequencing Center for Infectious Disease"/>
            <person name="Wu L."/>
            <person name="Ma J."/>
        </authorList>
    </citation>
    <scope>NUCLEOTIDE SEQUENCE [LARGE SCALE GENOMIC DNA]</scope>
    <source>
        <strain evidence="4">JCM 17326</strain>
    </source>
</reference>
<feature type="compositionally biased region" description="Pro residues" evidence="1">
    <location>
        <begin position="100"/>
        <end position="112"/>
    </location>
</feature>
<protein>
    <submittedName>
        <fullName evidence="3">Uncharacterized protein</fullName>
    </submittedName>
</protein>
<evidence type="ECO:0000313" key="4">
    <source>
        <dbReference type="Proteomes" id="UP001500630"/>
    </source>
</evidence>
<feature type="compositionally biased region" description="Pro residues" evidence="1">
    <location>
        <begin position="21"/>
        <end position="35"/>
    </location>
</feature>
<evidence type="ECO:0000256" key="1">
    <source>
        <dbReference type="SAM" id="MobiDB-lite"/>
    </source>
</evidence>
<keyword evidence="2" id="KW-1133">Transmembrane helix</keyword>
<dbReference type="EMBL" id="BAABDQ010000001">
    <property type="protein sequence ID" value="GAA3530307.1"/>
    <property type="molecule type" value="Genomic_DNA"/>
</dbReference>
<feature type="region of interest" description="Disordered" evidence="1">
    <location>
        <begin position="1"/>
        <end position="209"/>
    </location>
</feature>
<dbReference type="Proteomes" id="UP001500630">
    <property type="component" value="Unassembled WGS sequence"/>
</dbReference>
<keyword evidence="4" id="KW-1185">Reference proteome</keyword>
<keyword evidence="2" id="KW-0472">Membrane</keyword>
<proteinExistence type="predicted"/>
<organism evidence="3 4">
    <name type="scientific">Nonomuraea rosea</name>
    <dbReference type="NCBI Taxonomy" id="638574"/>
    <lineage>
        <taxon>Bacteria</taxon>
        <taxon>Bacillati</taxon>
        <taxon>Actinomycetota</taxon>
        <taxon>Actinomycetes</taxon>
        <taxon>Streptosporangiales</taxon>
        <taxon>Streptosporangiaceae</taxon>
        <taxon>Nonomuraea</taxon>
    </lineage>
</organism>
<accession>A0ABP6V7N9</accession>
<gene>
    <name evidence="3" type="ORF">GCM10022419_006600</name>
</gene>
<sequence>MSTNDERDWFAPKQDRAPDQDQPPPPPSQEPPPGLGPLSGRGGPPVDDPHATLPGQGVPPAQGMYPGQGAPRAEGPQARRRARPGRPDSRAYGQGAPQGPAVPPGQYPPPRHGAPQGPGLGQVTPGRGRHTHPDQQVWPPFQREPAGGATQPLPAVRLPAPPPAGPPPQGAQAPAPPGDRQNPPPHASPQPPPVGPPPPQPAAADAPRPPRRRRRLLIAAGAVAVSLAITAATTYDGYVIYNREITRDLPVVETAVAAGQAGKAYNIEWKAALSPMKAPAGTKHGPEVAWLRVDITEKILDEGHATMTALPTLTKLTDRAGRTWTVQIKREGDEYLGDKLDVGREYKIIGAAVVPVAVVNEVELSFKPSTYRSDTPTEDLFKLDKVQKLETDSIVLRFRRR</sequence>
<feature type="compositionally biased region" description="Pro residues" evidence="1">
    <location>
        <begin position="159"/>
        <end position="201"/>
    </location>
</feature>
<name>A0ABP6V7N9_9ACTN</name>
<evidence type="ECO:0000256" key="2">
    <source>
        <dbReference type="SAM" id="Phobius"/>
    </source>
</evidence>
<dbReference type="RefSeq" id="WP_345558429.1">
    <property type="nucleotide sequence ID" value="NZ_BAABDQ010000001.1"/>
</dbReference>